<dbReference type="AlphaFoldDB" id="A0A654G0G3"/>
<proteinExistence type="predicted"/>
<sequence>MIYTISYVICRDCNLCVLCGGMRLKSVEQRVFENSNYCFSVFLI</sequence>
<evidence type="ECO:0000313" key="5">
    <source>
        <dbReference type="Proteomes" id="UP000434276"/>
    </source>
</evidence>
<accession>A0A654G0G3</accession>
<dbReference type="Araport" id="AT5G12236"/>
<dbReference type="Proteomes" id="UP000426265">
    <property type="component" value="Unassembled WGS sequence"/>
</dbReference>
<dbReference type="Proteomes" id="UP000434276">
    <property type="component" value="Unassembled WGS sequence"/>
</dbReference>
<protein>
    <submittedName>
        <fullName evidence="3">Uncharacterized protein</fullName>
    </submittedName>
</protein>
<dbReference type="EMBL" id="CACRSJ010000110">
    <property type="protein sequence ID" value="VYS66622.1"/>
    <property type="molecule type" value="Genomic_DNA"/>
</dbReference>
<evidence type="ECO:0000313" key="2">
    <source>
        <dbReference type="EMBL" id="CAA0402174.1"/>
    </source>
</evidence>
<dbReference type="GeneID" id="6240629"/>
<organism evidence="3 4">
    <name type="scientific">Arabidopsis thaliana</name>
    <name type="common">Mouse-ear cress</name>
    <dbReference type="NCBI Taxonomy" id="3702"/>
    <lineage>
        <taxon>Eukaryota</taxon>
        <taxon>Viridiplantae</taxon>
        <taxon>Streptophyta</taxon>
        <taxon>Embryophyta</taxon>
        <taxon>Tracheophyta</taxon>
        <taxon>Spermatophyta</taxon>
        <taxon>Magnoliopsida</taxon>
        <taxon>eudicotyledons</taxon>
        <taxon>Gunneridae</taxon>
        <taxon>Pentapetalae</taxon>
        <taxon>rosids</taxon>
        <taxon>malvids</taxon>
        <taxon>Brassicales</taxon>
        <taxon>Brassicaceae</taxon>
        <taxon>Camelineae</taxon>
        <taxon>Arabidopsis</taxon>
    </lineage>
</organism>
<evidence type="ECO:0000313" key="3">
    <source>
        <dbReference type="EMBL" id="VYS66622.1"/>
    </source>
</evidence>
<dbReference type="OrthoDB" id="10268618at2759"/>
<dbReference type="RefSeq" id="NP_001119214.1">
    <property type="nucleotide sequence ID" value="NM_001125742.1"/>
</dbReference>
<reference evidence="3 4" key="1">
    <citation type="submission" date="2019-11" db="EMBL/GenBank/DDBJ databases">
        <authorList>
            <person name="Jiao W.-B."/>
            <person name="Schneeberger K."/>
        </authorList>
    </citation>
    <scope>NUCLEOTIDE SEQUENCE [LARGE SCALE GENOMIC DNA]</scope>
    <source>
        <strain evidence="4">cv. An-1</strain>
        <strain evidence="5">cv. C24</strain>
    </source>
</reference>
<evidence type="ECO:0000313" key="1">
    <source>
        <dbReference type="Araport" id="AT5G12236"/>
    </source>
</evidence>
<name>A0A654G0G3_ARATH</name>
<gene>
    <name evidence="1" type="ordered locus">At5g12236</name>
    <name evidence="3" type="ORF">AN1_LOCUS22024</name>
    <name evidence="2" type="ORF">C24_LOCUS21913</name>
</gene>
<dbReference type="EMBL" id="CACSHJ010000096">
    <property type="protein sequence ID" value="CAA0402174.1"/>
    <property type="molecule type" value="Genomic_DNA"/>
</dbReference>
<dbReference type="KEGG" id="ath:AT5G12236"/>
<dbReference type="ExpressionAtlas" id="A0A654G0G3">
    <property type="expression patterns" value="baseline and differential"/>
</dbReference>
<evidence type="ECO:0000313" key="4">
    <source>
        <dbReference type="Proteomes" id="UP000426265"/>
    </source>
</evidence>